<keyword evidence="2 6" id="KW-0396">Initiation factor</keyword>
<dbReference type="SUPFAM" id="SSF55418">
    <property type="entry name" value="eIF4e-like"/>
    <property type="match status" value="1"/>
</dbReference>
<evidence type="ECO:0000256" key="4">
    <source>
        <dbReference type="ARBA" id="ARBA00022884"/>
    </source>
</evidence>
<organism evidence="8 9">
    <name type="scientific">Eptatretus burgeri</name>
    <name type="common">Inshore hagfish</name>
    <dbReference type="NCBI Taxonomy" id="7764"/>
    <lineage>
        <taxon>Eukaryota</taxon>
        <taxon>Metazoa</taxon>
        <taxon>Chordata</taxon>
        <taxon>Craniata</taxon>
        <taxon>Vertebrata</taxon>
        <taxon>Cyclostomata</taxon>
        <taxon>Myxini</taxon>
        <taxon>Myxiniformes</taxon>
        <taxon>Myxinidae</taxon>
        <taxon>Eptatretinae</taxon>
        <taxon>Eptatretus</taxon>
    </lineage>
</organism>
<dbReference type="GO" id="GO:0016281">
    <property type="term" value="C:eukaryotic translation initiation factor 4F complex"/>
    <property type="evidence" value="ECO:0007669"/>
    <property type="project" value="TreeGrafter"/>
</dbReference>
<accession>A0A8C4WQY5</accession>
<evidence type="ECO:0000256" key="7">
    <source>
        <dbReference type="SAM" id="MobiDB-lite"/>
    </source>
</evidence>
<dbReference type="Pfam" id="PF01652">
    <property type="entry name" value="IF4E"/>
    <property type="match status" value="1"/>
</dbReference>
<name>A0A8C4WQY5_EPTBU</name>
<dbReference type="Proteomes" id="UP000694388">
    <property type="component" value="Unplaced"/>
</dbReference>
<dbReference type="FunFam" id="3.30.760.10:FF:000007">
    <property type="entry name" value="Eukaryotic translation initiation factor 4E family member 3"/>
    <property type="match status" value="1"/>
</dbReference>
<reference evidence="8" key="1">
    <citation type="submission" date="2025-05" db="UniProtKB">
        <authorList>
            <consortium name="Ensembl"/>
        </authorList>
    </citation>
    <scope>IDENTIFICATION</scope>
</reference>
<proteinExistence type="inferred from homology"/>
<dbReference type="Gene3D" id="3.30.760.10">
    <property type="entry name" value="RNA Cap, Translation Initiation Factor Eif4e"/>
    <property type="match status" value="1"/>
</dbReference>
<keyword evidence="5 6" id="KW-0648">Protein biosynthesis</keyword>
<evidence type="ECO:0000256" key="1">
    <source>
        <dbReference type="ARBA" id="ARBA00009860"/>
    </source>
</evidence>
<dbReference type="InterPro" id="IPR001040">
    <property type="entry name" value="TIF_eIF_4E"/>
</dbReference>
<dbReference type="OMA" id="LPLQYHW"/>
<dbReference type="PANTHER" id="PTHR11960">
    <property type="entry name" value="EUKARYOTIC TRANSLATION INITIATION FACTOR 4E RELATED"/>
    <property type="match status" value="1"/>
</dbReference>
<feature type="compositionally biased region" description="Basic and acidic residues" evidence="7">
    <location>
        <begin position="11"/>
        <end position="20"/>
    </location>
</feature>
<evidence type="ECO:0000256" key="6">
    <source>
        <dbReference type="RuleBase" id="RU004374"/>
    </source>
</evidence>
<dbReference type="GO" id="GO:0000340">
    <property type="term" value="F:RNA 7-methylguanosine cap binding"/>
    <property type="evidence" value="ECO:0007669"/>
    <property type="project" value="TreeGrafter"/>
</dbReference>
<feature type="region of interest" description="Disordered" evidence="7">
    <location>
        <begin position="37"/>
        <end position="57"/>
    </location>
</feature>
<sequence>MKRKKKFKRGRCGDPSRDDVTAAPRALMAAIGTVERQIEVTQRPSDGPDDNQGKKTDSVDDNIELAAFEEHGLPLHTPWIFWLDRSTRGITVTEYESNLKKIYSVQTIESFWSVYNNIPSVDMLAVRCSYHLMRGERQPLWEDPSNRGGGIWKMKCTKDSTKAVWKELLLATIGEQFAEACSKDDEVVGVSVSIRERDDVIQVWNVNAAAAKDATVLEKVVSLLPSVHFKAAFYKAHEEHDAFERGRTNRKHNFNRTQD</sequence>
<keyword evidence="3" id="KW-0810">Translation regulation</keyword>
<evidence type="ECO:0000256" key="3">
    <source>
        <dbReference type="ARBA" id="ARBA00022845"/>
    </source>
</evidence>
<feature type="compositionally biased region" description="Basic residues" evidence="7">
    <location>
        <begin position="1"/>
        <end position="10"/>
    </location>
</feature>
<comment type="similarity">
    <text evidence="1 6">Belongs to the eukaryotic initiation factor 4E family.</text>
</comment>
<dbReference type="Ensembl" id="ENSEBUT00000009191.1">
    <property type="protein sequence ID" value="ENSEBUP00000008682.1"/>
    <property type="gene ID" value="ENSEBUG00000005603.1"/>
</dbReference>
<keyword evidence="9" id="KW-1185">Reference proteome</keyword>
<dbReference type="GO" id="GO:0003743">
    <property type="term" value="F:translation initiation factor activity"/>
    <property type="evidence" value="ECO:0007669"/>
    <property type="project" value="UniProtKB-KW"/>
</dbReference>
<dbReference type="PANTHER" id="PTHR11960:SF66">
    <property type="entry name" value="EUKARYOTIC TRANSLATION INITIATION FACTOR 4E TYPE 3"/>
    <property type="match status" value="1"/>
</dbReference>
<dbReference type="GO" id="GO:0006417">
    <property type="term" value="P:regulation of translation"/>
    <property type="evidence" value="ECO:0007669"/>
    <property type="project" value="UniProtKB-KW"/>
</dbReference>
<protein>
    <submittedName>
        <fullName evidence="8">Eukaryotic translation initiation factor 4E family member 3</fullName>
    </submittedName>
</protein>
<keyword evidence="4 6" id="KW-0694">RNA-binding</keyword>
<dbReference type="Ensembl" id="ENSEBUT00000009166.1">
    <property type="protein sequence ID" value="ENSEBUP00000008658.1"/>
    <property type="gene ID" value="ENSEBUG00000005603.1"/>
</dbReference>
<dbReference type="GeneTree" id="ENSGT00940000155865"/>
<evidence type="ECO:0000313" key="8">
    <source>
        <dbReference type="Ensembl" id="ENSEBUP00000008658.1"/>
    </source>
</evidence>
<evidence type="ECO:0000256" key="5">
    <source>
        <dbReference type="ARBA" id="ARBA00022917"/>
    </source>
</evidence>
<evidence type="ECO:0000256" key="2">
    <source>
        <dbReference type="ARBA" id="ARBA00022540"/>
    </source>
</evidence>
<dbReference type="InterPro" id="IPR023398">
    <property type="entry name" value="TIF_eIF4e-like"/>
</dbReference>
<dbReference type="AlphaFoldDB" id="A0A8C4WQY5"/>
<evidence type="ECO:0000313" key="9">
    <source>
        <dbReference type="Proteomes" id="UP000694388"/>
    </source>
</evidence>
<feature type="region of interest" description="Disordered" evidence="7">
    <location>
        <begin position="1"/>
        <end position="21"/>
    </location>
</feature>